<evidence type="ECO:0000256" key="1">
    <source>
        <dbReference type="SAM" id="MobiDB-lite"/>
    </source>
</evidence>
<comment type="caution">
    <text evidence="2">The sequence shown here is derived from an EMBL/GenBank/DDBJ whole genome shotgun (WGS) entry which is preliminary data.</text>
</comment>
<name>A0ABT7DKH8_9ACTN</name>
<dbReference type="EMBL" id="JASJEU010000007">
    <property type="protein sequence ID" value="MDJ1649897.1"/>
    <property type="molecule type" value="Genomic_DNA"/>
</dbReference>
<proteinExistence type="predicted"/>
<feature type="region of interest" description="Disordered" evidence="1">
    <location>
        <begin position="44"/>
        <end position="67"/>
    </location>
</feature>
<organism evidence="2 3">
    <name type="scientific">Gordonibacter faecis</name>
    <dbReference type="NCBI Taxonomy" id="3047475"/>
    <lineage>
        <taxon>Bacteria</taxon>
        <taxon>Bacillati</taxon>
        <taxon>Actinomycetota</taxon>
        <taxon>Coriobacteriia</taxon>
        <taxon>Eggerthellales</taxon>
        <taxon>Eggerthellaceae</taxon>
        <taxon>Gordonibacter</taxon>
    </lineage>
</organism>
<evidence type="ECO:0008006" key="4">
    <source>
        <dbReference type="Google" id="ProtNLM"/>
    </source>
</evidence>
<dbReference type="RefSeq" id="WP_283831245.1">
    <property type="nucleotide sequence ID" value="NZ_JASJEU010000007.1"/>
</dbReference>
<reference evidence="2 3" key="1">
    <citation type="submission" date="2023-05" db="EMBL/GenBank/DDBJ databases">
        <title>Gordonibacter KGMB12511T sp. nov., isolated from faeces of healthy Korean.</title>
        <authorList>
            <person name="Kim H.S."/>
            <person name="Kim J.-S."/>
            <person name="Suh M.K."/>
            <person name="Eom M.K."/>
            <person name="Do H.E."/>
            <person name="Lee J.-S."/>
        </authorList>
    </citation>
    <scope>NUCLEOTIDE SEQUENCE [LARGE SCALE GENOMIC DNA]</scope>
    <source>
        <strain evidence="2 3">KGMB12511</strain>
    </source>
</reference>
<protein>
    <recommendedName>
        <fullName evidence="4">Zinc-ribbon domain-containing protein</fullName>
    </recommendedName>
</protein>
<accession>A0ABT7DKH8</accession>
<evidence type="ECO:0000313" key="3">
    <source>
        <dbReference type="Proteomes" id="UP001232750"/>
    </source>
</evidence>
<gene>
    <name evidence="2" type="ORF">QNJ86_03695</name>
</gene>
<sequence>MCFRPSAVNIEKKCPECGTVCQPADASCSQCGATLPVAGVAGAPSTPATPGVPKAPSIPVAPGSLQE</sequence>
<keyword evidence="3" id="KW-1185">Reference proteome</keyword>
<evidence type="ECO:0000313" key="2">
    <source>
        <dbReference type="EMBL" id="MDJ1649897.1"/>
    </source>
</evidence>
<dbReference type="Proteomes" id="UP001232750">
    <property type="component" value="Unassembled WGS sequence"/>
</dbReference>